<dbReference type="SUPFAM" id="SSF50630">
    <property type="entry name" value="Acid proteases"/>
    <property type="match status" value="1"/>
</dbReference>
<dbReference type="EMBL" id="CP044222">
    <property type="protein sequence ID" value="QEW06130.1"/>
    <property type="molecule type" value="Genomic_DNA"/>
</dbReference>
<feature type="domain" description="Retropepsin-like aspartic endopeptidase" evidence="1">
    <location>
        <begin position="11"/>
        <end position="147"/>
    </location>
</feature>
<name>A0A5J6LCB7_9GAMM</name>
<keyword evidence="2" id="KW-0645">Protease</keyword>
<sequence length="153" mass="17375">MTRTTTTDMTVLGWREWVALPQLGISELKCKVDTGARSSALHAFAVEEFYKENQRWVKFGLHPLQHNEVTEVWCEAPVADVRRVTDSGGHTTERYFITTEIQLGGQRFPITLSLTNRDNMLFRMLLGREAMKGRFLVNSGVSYQQGKPSEPLG</sequence>
<dbReference type="PANTHER" id="PTHR38037:SF1">
    <property type="entry name" value="ATP-DEPENDENT ZINC PROTEASE DOMAIN-CONTAINING PROTEIN-RELATED"/>
    <property type="match status" value="1"/>
</dbReference>
<evidence type="ECO:0000313" key="3">
    <source>
        <dbReference type="Proteomes" id="UP000325606"/>
    </source>
</evidence>
<gene>
    <name evidence="2" type="ORF">F5I99_06240</name>
</gene>
<dbReference type="GO" id="GO:0008233">
    <property type="term" value="F:peptidase activity"/>
    <property type="evidence" value="ECO:0007669"/>
    <property type="project" value="UniProtKB-KW"/>
</dbReference>
<dbReference type="InterPro" id="IPR021109">
    <property type="entry name" value="Peptidase_aspartic_dom_sf"/>
</dbReference>
<dbReference type="GO" id="GO:0006508">
    <property type="term" value="P:proteolysis"/>
    <property type="evidence" value="ECO:0007669"/>
    <property type="project" value="UniProtKB-KW"/>
</dbReference>
<accession>A0A5J6LCB7</accession>
<evidence type="ECO:0000313" key="2">
    <source>
        <dbReference type="EMBL" id="QEW06130.1"/>
    </source>
</evidence>
<dbReference type="KEGG" id="nik:F5I99_06240"/>
<keyword evidence="2" id="KW-0378">Hydrolase</keyword>
<protein>
    <submittedName>
        <fullName evidence="2">ATP-dependent zinc protease</fullName>
    </submittedName>
</protein>
<dbReference type="InterPro" id="IPR008503">
    <property type="entry name" value="Asp_endopeptidase"/>
</dbReference>
<dbReference type="RefSeq" id="WP_151054165.1">
    <property type="nucleotide sequence ID" value="NZ_CP044222.1"/>
</dbReference>
<organism evidence="2 3">
    <name type="scientific">Nitrincola iocasae</name>
    <dbReference type="NCBI Taxonomy" id="2614693"/>
    <lineage>
        <taxon>Bacteria</taxon>
        <taxon>Pseudomonadati</taxon>
        <taxon>Pseudomonadota</taxon>
        <taxon>Gammaproteobacteria</taxon>
        <taxon>Oceanospirillales</taxon>
        <taxon>Oceanospirillaceae</taxon>
        <taxon>Nitrincola</taxon>
    </lineage>
</organism>
<dbReference type="AlphaFoldDB" id="A0A5J6LCB7"/>
<reference evidence="2 3" key="1">
    <citation type="submission" date="2019-09" db="EMBL/GenBank/DDBJ databases">
        <title>Nitrincola iocasae sp. nov., a bacterium isolated from the sediment collected at a cold seep field in South China Sea.</title>
        <authorList>
            <person name="Zhang H."/>
            <person name="Wang H."/>
            <person name="Li C."/>
        </authorList>
    </citation>
    <scope>NUCLEOTIDE SEQUENCE [LARGE SCALE GENOMIC DNA]</scope>
    <source>
        <strain evidence="2 3">KXZD1103</strain>
    </source>
</reference>
<dbReference type="Gene3D" id="2.40.70.10">
    <property type="entry name" value="Acid Proteases"/>
    <property type="match status" value="1"/>
</dbReference>
<proteinExistence type="predicted"/>
<dbReference type="PANTHER" id="PTHR38037">
    <property type="entry name" value="ZN_PROTEASE DOMAIN-CONTAINING PROTEIN"/>
    <property type="match status" value="1"/>
</dbReference>
<dbReference type="Pfam" id="PF05618">
    <property type="entry name" value="Zn_protease"/>
    <property type="match status" value="1"/>
</dbReference>
<evidence type="ECO:0000259" key="1">
    <source>
        <dbReference type="Pfam" id="PF05618"/>
    </source>
</evidence>
<keyword evidence="3" id="KW-1185">Reference proteome</keyword>
<dbReference type="Proteomes" id="UP000325606">
    <property type="component" value="Chromosome"/>
</dbReference>